<evidence type="ECO:0000313" key="3">
    <source>
        <dbReference type="Proteomes" id="UP000245956"/>
    </source>
</evidence>
<name>A0A2U3E725_PURLI</name>
<gene>
    <name evidence="2" type="ORF">PCL_00418</name>
</gene>
<proteinExistence type="predicted"/>
<evidence type="ECO:0008006" key="4">
    <source>
        <dbReference type="Google" id="ProtNLM"/>
    </source>
</evidence>
<organism evidence="2 3">
    <name type="scientific">Purpureocillium lilacinum</name>
    <name type="common">Paecilomyces lilacinus</name>
    <dbReference type="NCBI Taxonomy" id="33203"/>
    <lineage>
        <taxon>Eukaryota</taxon>
        <taxon>Fungi</taxon>
        <taxon>Dikarya</taxon>
        <taxon>Ascomycota</taxon>
        <taxon>Pezizomycotina</taxon>
        <taxon>Sordariomycetes</taxon>
        <taxon>Hypocreomycetidae</taxon>
        <taxon>Hypocreales</taxon>
        <taxon>Ophiocordycipitaceae</taxon>
        <taxon>Purpureocillium</taxon>
    </lineage>
</organism>
<reference evidence="2 3" key="1">
    <citation type="journal article" date="2016" name="Front. Microbiol.">
        <title>Genome and transcriptome sequences reveal the specific parasitism of the nematophagous Purpureocillium lilacinum 36-1.</title>
        <authorList>
            <person name="Xie J."/>
            <person name="Li S."/>
            <person name="Mo C."/>
            <person name="Xiao X."/>
            <person name="Peng D."/>
            <person name="Wang G."/>
            <person name="Xiao Y."/>
        </authorList>
    </citation>
    <scope>NUCLEOTIDE SEQUENCE [LARGE SCALE GENOMIC DNA]</scope>
    <source>
        <strain evidence="2 3">36-1</strain>
    </source>
</reference>
<comment type="caution">
    <text evidence="2">The sequence shown here is derived from an EMBL/GenBank/DDBJ whole genome shotgun (WGS) entry which is preliminary data.</text>
</comment>
<dbReference type="Proteomes" id="UP000245956">
    <property type="component" value="Unassembled WGS sequence"/>
</dbReference>
<feature type="chain" id="PRO_5015563340" description="Enterotoxin" evidence="1">
    <location>
        <begin position="18"/>
        <end position="828"/>
    </location>
</feature>
<dbReference type="EMBL" id="LCWV01000010">
    <property type="protein sequence ID" value="PWI70274.1"/>
    <property type="molecule type" value="Genomic_DNA"/>
</dbReference>
<protein>
    <recommendedName>
        <fullName evidence="4">Enterotoxin</fullName>
    </recommendedName>
</protein>
<sequence length="828" mass="92525">MSLFISILLLWALPGFAMPPSVPGFLFYQGFVGHQVVYFNHHNRSLSVSTEYTCVAPLAHPAAARRAGGIQFVCWIDQDGAGDATNIPLQVSTSLSDTHAESLGQVSWIFRLATGPHMSPFPRNAEAPRVFSSYGIFWSQVQAYAASDGRSDVTSLEWISNPDYDRRWEQFGASRYSQPIFFPESDWGEQYSRLVSIGGDLFLPRRFMNELTNSRNPTFGDEQRLILRQLLDWDPELEPTRDFPLLRRTYISSLTTMALQQIDWSAIGLSLSLRMALEGGLPSPSQCAEALRATAGHLQSSRVSACRTLCIKNKDTLKPSSGGITLGTGPSTSGTQLVQRACTSKKRATDTDIENDVKRMRLSQPDNSRLRLPSLQNITQRQICGRAAENCKLRLERAFRDLEVALFDYLTVHEDGDVDGNSCTRADEQCNAQVTQAFNRGDNLLENLRRVEEQQRRECMEAAAIAGQSGLTRVSVEEGPNVSGQWQGFTQAAEALGIPEDRLRHLFQHGMNWFRVTFPELYETLRTRYSAAFEVLWLAFLADVEMDSCRHRNPSRRSSAPGAEWVAHQQLAMIGPPGPHVSLCTNSSVHMKCAYFEALPSRCVDPGSWDDGGTVLRPNTAAGTCSFYVSPKCAGDRVVATRNTRLRSKSLKKTVRSLRCQGLGRHRAQSELQNCDTIDKLKVDLQLDGWLAGTWDTISAGIGVALFPLVEAPWGSYHDKTPINLVKAFNMSEVPLSEISRIALYSQEAMSPWFNPNKEWKMAGLKLYARCSASAKQIVYSKYGDVHTGYLSRDMGNGFQRVWVGDVDPNEWRFTTESGRQTQQHDEQ</sequence>
<feature type="signal peptide" evidence="1">
    <location>
        <begin position="1"/>
        <end position="17"/>
    </location>
</feature>
<evidence type="ECO:0000256" key="1">
    <source>
        <dbReference type="SAM" id="SignalP"/>
    </source>
</evidence>
<accession>A0A2U3E725</accession>
<dbReference type="AlphaFoldDB" id="A0A2U3E725"/>
<evidence type="ECO:0000313" key="2">
    <source>
        <dbReference type="EMBL" id="PWI70274.1"/>
    </source>
</evidence>
<keyword evidence="1" id="KW-0732">Signal</keyword>